<reference evidence="1 2" key="1">
    <citation type="submission" date="2023-07" db="EMBL/GenBank/DDBJ databases">
        <title>Sorghum-associated microbial communities from plants grown in Nebraska, USA.</title>
        <authorList>
            <person name="Schachtman D."/>
        </authorList>
    </citation>
    <scope>NUCLEOTIDE SEQUENCE [LARGE SCALE GENOMIC DNA]</scope>
    <source>
        <strain evidence="1 2">596</strain>
    </source>
</reference>
<dbReference type="Proteomes" id="UP001260715">
    <property type="component" value="Unassembled WGS sequence"/>
</dbReference>
<evidence type="ECO:0000313" key="2">
    <source>
        <dbReference type="Proteomes" id="UP001260715"/>
    </source>
</evidence>
<evidence type="ECO:0000313" key="1">
    <source>
        <dbReference type="EMBL" id="MDR6585677.1"/>
    </source>
</evidence>
<sequence length="47" mass="5389">MFNKLIAQLQIRMDTGWATTDFFGEAGRIAREHDEGRRRKVTSHGPS</sequence>
<dbReference type="RefSeq" id="WP_310011586.1">
    <property type="nucleotide sequence ID" value="NZ_JAVDSJ010000005.1"/>
</dbReference>
<proteinExistence type="predicted"/>
<accession>A0ABU1PJN6</accession>
<gene>
    <name evidence="1" type="ORF">J2W50_003895</name>
</gene>
<keyword evidence="2" id="KW-1185">Reference proteome</keyword>
<protein>
    <recommendedName>
        <fullName evidence="3">Transposase</fullName>
    </recommendedName>
</protein>
<organism evidence="1 2">
    <name type="scientific">Herbaspirillum frisingense</name>
    <dbReference type="NCBI Taxonomy" id="92645"/>
    <lineage>
        <taxon>Bacteria</taxon>
        <taxon>Pseudomonadati</taxon>
        <taxon>Pseudomonadota</taxon>
        <taxon>Betaproteobacteria</taxon>
        <taxon>Burkholderiales</taxon>
        <taxon>Oxalobacteraceae</taxon>
        <taxon>Herbaspirillum</taxon>
    </lineage>
</organism>
<evidence type="ECO:0008006" key="3">
    <source>
        <dbReference type="Google" id="ProtNLM"/>
    </source>
</evidence>
<dbReference type="EMBL" id="JAVDSJ010000005">
    <property type="protein sequence ID" value="MDR6585677.1"/>
    <property type="molecule type" value="Genomic_DNA"/>
</dbReference>
<name>A0ABU1PJN6_9BURK</name>
<comment type="caution">
    <text evidence="1">The sequence shown here is derived from an EMBL/GenBank/DDBJ whole genome shotgun (WGS) entry which is preliminary data.</text>
</comment>